<dbReference type="GeneID" id="34783282"/>
<reference evidence="2" key="1">
    <citation type="submission" date="2014-09" db="EMBL/GenBank/DDBJ databases">
        <authorList>
            <person name="Illeghems K.G."/>
        </authorList>
    </citation>
    <scope>NUCLEOTIDE SEQUENCE [LARGE SCALE GENOMIC DNA]</scope>
    <source>
        <strain evidence="2">108B</strain>
    </source>
</reference>
<dbReference type="RefSeq" id="WP_058988105.1">
    <property type="nucleotide sequence ID" value="NZ_LN606600.1"/>
</dbReference>
<dbReference type="AlphaFoldDB" id="A0A0U5BAD2"/>
<evidence type="ECO:0000313" key="2">
    <source>
        <dbReference type="Proteomes" id="UP000056109"/>
    </source>
</evidence>
<organism evidence="1 2">
    <name type="scientific">Acetobacter senegalensis</name>
    <dbReference type="NCBI Taxonomy" id="446692"/>
    <lineage>
        <taxon>Bacteria</taxon>
        <taxon>Pseudomonadati</taxon>
        <taxon>Pseudomonadota</taxon>
        <taxon>Alphaproteobacteria</taxon>
        <taxon>Acetobacterales</taxon>
        <taxon>Acetobacteraceae</taxon>
        <taxon>Acetobacter</taxon>
    </lineage>
</organism>
<dbReference type="PATRIC" id="fig|446692.3.peg.2327"/>
<gene>
    <name evidence="1" type="ORF">ASN_2241</name>
</gene>
<accession>A0A0U5BAD2</accession>
<evidence type="ECO:0000313" key="1">
    <source>
        <dbReference type="EMBL" id="CEF41541.1"/>
    </source>
</evidence>
<sequence>MAFFLLSWHGALVGYTGLHMHSASFTDILFRATSPVVLHDDGTIEPCEAFVKVVPVNSIGTRQFVALKANTHYLSSRAIDKLDTMPICAAWEHFLALPTALLPVLKDLTTRDWHENGRWVGRAVCHEHHIHLGDWKWPAEALQTERKGDTLTLWTEGSDQRITLTQCPSRTLSALLETLTERLQMGEIRPSQSTPWAATEELREQILKVSVAPGDTGHLLHLARQCGFFALWDLAAGFLSCARAQDTNPDLIYYAAILALRTKQYETAAHLLSEALNARFPDTDLQRIQPLLDRVNAGEDALLDLPRRLGRMGLPMFDGFFDQLLIPMPLARQNSHDVRQAYSTRFEEICSGQSIQRRLKILKAEAHFNGLSYWEEVNMGHASWLAGLRREADAHYAAAKALAIQTHIHPIHYNCGVFSWLSEAECDALSSRAVPDRLGLSGWEWHFSPEEEATASPPALCLVFGCDTGYFRFIPKLVLSLLRACRSTPPAQPIHLCIGVEQPTMEQLTFLTRVSEWLAAHDPHVKLSFTHGSLTHRDGATYTAIRYLMLPEIVARFRCPVITADCDGYFPENFTTLWQQMADTADYGFRLYAYNHEGQQVMGEPWGFGAGISYFGETDLLPPIAHFLSDYLNTAYDPKNPTNWCVDQCALAAAFRRFVAPRWNDLRLKFMDEGETLMVMPHHVGGKDALLTHEGSVSMTDVVVDLAHHTPLRSASLSGRP</sequence>
<keyword evidence="2" id="KW-1185">Reference proteome</keyword>
<proteinExistence type="predicted"/>
<name>A0A0U5BAD2_9PROT</name>
<dbReference type="Proteomes" id="UP000056109">
    <property type="component" value="Chromosome I"/>
</dbReference>
<dbReference type="EMBL" id="LN606600">
    <property type="protein sequence ID" value="CEF41541.1"/>
    <property type="molecule type" value="Genomic_DNA"/>
</dbReference>
<dbReference type="KEGG" id="asz:ASN_2241"/>
<protein>
    <submittedName>
        <fullName evidence="1">Uncharacterized protein</fullName>
    </submittedName>
</protein>